<proteinExistence type="predicted"/>
<protein>
    <submittedName>
        <fullName evidence="1">Uncharacterized protein</fullName>
    </submittedName>
</protein>
<dbReference type="Proteomes" id="UP001596043">
    <property type="component" value="Unassembled WGS sequence"/>
</dbReference>
<evidence type="ECO:0000313" key="1">
    <source>
        <dbReference type="EMBL" id="MFC4634498.1"/>
    </source>
</evidence>
<organism evidence="1 2">
    <name type="scientific">Dokdonia ponticola</name>
    <dbReference type="NCBI Taxonomy" id="2041041"/>
    <lineage>
        <taxon>Bacteria</taxon>
        <taxon>Pseudomonadati</taxon>
        <taxon>Bacteroidota</taxon>
        <taxon>Flavobacteriia</taxon>
        <taxon>Flavobacteriales</taxon>
        <taxon>Flavobacteriaceae</taxon>
        <taxon>Dokdonia</taxon>
    </lineage>
</organism>
<evidence type="ECO:0000313" key="2">
    <source>
        <dbReference type="Proteomes" id="UP001596043"/>
    </source>
</evidence>
<name>A0ABV9HXD1_9FLAO</name>
<sequence>MKIVNTIEIEPLDYTDNEYAYPKTTKIKDPKAWSDYWYRCISDSNLQNLEPIELGSYLVDINKIGDSELKIILQKELKDIDVSDVEEYVGQLIGGIVIIEHDKVIIEPSCCGDVSDIQNWESIETSKLDQWTQLWIGHPWLFYKRTDHNIILSDYTDYNLKDFKNISEKYKFSEQGLISEIKSSRKCLNDFKNRITRALEELEIDNAHKIAKLMIGSK</sequence>
<reference evidence="2" key="1">
    <citation type="journal article" date="2019" name="Int. J. Syst. Evol. Microbiol.">
        <title>The Global Catalogue of Microorganisms (GCM) 10K type strain sequencing project: providing services to taxonomists for standard genome sequencing and annotation.</title>
        <authorList>
            <consortium name="The Broad Institute Genomics Platform"/>
            <consortium name="The Broad Institute Genome Sequencing Center for Infectious Disease"/>
            <person name="Wu L."/>
            <person name="Ma J."/>
        </authorList>
    </citation>
    <scope>NUCLEOTIDE SEQUENCE [LARGE SCALE GENOMIC DNA]</scope>
    <source>
        <strain evidence="2">YJ-61-S</strain>
    </source>
</reference>
<dbReference type="RefSeq" id="WP_379978813.1">
    <property type="nucleotide sequence ID" value="NZ_JBHSFV010000006.1"/>
</dbReference>
<comment type="caution">
    <text evidence="1">The sequence shown here is derived from an EMBL/GenBank/DDBJ whole genome shotgun (WGS) entry which is preliminary data.</text>
</comment>
<gene>
    <name evidence="1" type="ORF">ACFO3O_11305</name>
</gene>
<keyword evidence="2" id="KW-1185">Reference proteome</keyword>
<accession>A0ABV9HXD1</accession>
<dbReference type="EMBL" id="JBHSFV010000006">
    <property type="protein sequence ID" value="MFC4634498.1"/>
    <property type="molecule type" value="Genomic_DNA"/>
</dbReference>